<evidence type="ECO:0000256" key="1">
    <source>
        <dbReference type="PROSITE-ProRule" id="PRU00339"/>
    </source>
</evidence>
<evidence type="ECO:0008006" key="4">
    <source>
        <dbReference type="Google" id="ProtNLM"/>
    </source>
</evidence>
<feature type="repeat" description="TPR" evidence="1">
    <location>
        <begin position="91"/>
        <end position="124"/>
    </location>
</feature>
<dbReference type="PROSITE" id="PS50005">
    <property type="entry name" value="TPR"/>
    <property type="match status" value="4"/>
</dbReference>
<feature type="repeat" description="TPR" evidence="1">
    <location>
        <begin position="302"/>
        <end position="335"/>
    </location>
</feature>
<proteinExistence type="predicted"/>
<dbReference type="Pfam" id="PF13432">
    <property type="entry name" value="TPR_16"/>
    <property type="match status" value="2"/>
</dbReference>
<gene>
    <name evidence="2" type="ORF">GCM10011312_06750</name>
</gene>
<reference evidence="2" key="2">
    <citation type="submission" date="2020-09" db="EMBL/GenBank/DDBJ databases">
        <authorList>
            <person name="Sun Q."/>
            <person name="Zhou Y."/>
        </authorList>
    </citation>
    <scope>NUCLEOTIDE SEQUENCE</scope>
    <source>
        <strain evidence="2">CGMCC 1.12924</strain>
    </source>
</reference>
<dbReference type="Pfam" id="PF13181">
    <property type="entry name" value="TPR_8"/>
    <property type="match status" value="2"/>
</dbReference>
<dbReference type="InterPro" id="IPR011990">
    <property type="entry name" value="TPR-like_helical_dom_sf"/>
</dbReference>
<dbReference type="Pfam" id="PF12895">
    <property type="entry name" value="ANAPC3"/>
    <property type="match status" value="1"/>
</dbReference>
<dbReference type="Gene3D" id="1.25.40.10">
    <property type="entry name" value="Tetratricopeptide repeat domain"/>
    <property type="match status" value="7"/>
</dbReference>
<dbReference type="EMBL" id="BMGK01000002">
    <property type="protein sequence ID" value="GGD85380.1"/>
    <property type="molecule type" value="Genomic_DNA"/>
</dbReference>
<name>A0A8J2V821_9FLAO</name>
<dbReference type="PANTHER" id="PTHR12558">
    <property type="entry name" value="CELL DIVISION CYCLE 16,23,27"/>
    <property type="match status" value="1"/>
</dbReference>
<dbReference type="SMART" id="SM00028">
    <property type="entry name" value="TPR"/>
    <property type="match status" value="12"/>
</dbReference>
<feature type="repeat" description="TPR" evidence="1">
    <location>
        <begin position="599"/>
        <end position="632"/>
    </location>
</feature>
<sequence>MLFSTLIFSQQSAVYTNDFATYQEAVTKYNNKQYNAAQMLFLELEKNSSNESLKADCAYYAANAAIRMNQQGAEQMMENFVTQYPASTKRNNAFQEVGTYYFEMGRYPQAMKWFEKVDERNLGYSQREEFYFQMGYTYFQTKRTAEARKYFNRISTSKEFGSQAKYYLGYMAYEGDEYQEANQYFEGIDENDRLSENLSYYQADMNFKLGNFEEAIRLGKEQFGKSNAREQSQLSKIIGESYFNLGQYEAAIPYLSEYKGMRGRWNNTDYYQLGYAFYKQNDYEKAISEFNKIINGRNAVAQNAYYHLGDSYLKQNKKQQALNAFKNASEMDFSAQIQEDAFYNYAKLSYEIGNAYTSAPQVLTAFLEKYPQTNNKEEIQDLLIDSYISSKNYKAALDLLENNKSFSNKLALQKVAFFRGLELFEEGNHQDAKAHFEKSLKEPRDASFTARATFWKAESDFQLNNFEQALIGYKQFQQLPQNTTTPEYKNSSYNLGYTYFKTKNYEQAITAFQQFLGQPGIDNNRQKDANLRLADSYFVSSQYWPAMETYNKVIAAGGANADYAAFQKAISYGFVDRAQTKLEELSGFEDRYPNSIYRDEALYELGNTHLALNNNSQAIKAYDQLVSSLPMSSYVPKALLKKGLILNNSEKYEESLTVFKRVASKYPSSPEAMQAVSSAKLIYIDLGRVNEYAQWVQTLDFVEVADAEIDQATFAAAEAKYLQNEPQAQTLLENYLRDFPNGIHILPANFYLAERYFSTDQNEKAIEKYNFVVSKERSEFTEQALVRVTQLYLEKNDFSSATPLLKRLEVEGTKPQNIIYAQSNLMKAYYEAKNYAEAVIFAEKVLNDSSAEARAKNDAHSIIARSAMQTGDENKAKNAYAEVQKTATGSLAAEALYYQAYFENKSGAFQESNATVQKLAKDFSVYKTWGGKGLVLMAKNFYALEDAFQATYILESVLKNFADFPEIIEEATLELNKIKAEEAKTNASVETNDN</sequence>
<evidence type="ECO:0000313" key="2">
    <source>
        <dbReference type="EMBL" id="GGD85380.1"/>
    </source>
</evidence>
<evidence type="ECO:0000313" key="3">
    <source>
        <dbReference type="Proteomes" id="UP000652231"/>
    </source>
</evidence>
<keyword evidence="3" id="KW-1185">Reference proteome</keyword>
<accession>A0A8J2V821</accession>
<comment type="caution">
    <text evidence="2">The sequence shown here is derived from an EMBL/GenBank/DDBJ whole genome shotgun (WGS) entry which is preliminary data.</text>
</comment>
<protein>
    <recommendedName>
        <fullName evidence="4">Tetratricopeptide repeat protein</fullName>
    </recommendedName>
</protein>
<keyword evidence="1" id="KW-0802">TPR repeat</keyword>
<feature type="repeat" description="TPR" evidence="1">
    <location>
        <begin position="267"/>
        <end position="300"/>
    </location>
</feature>
<dbReference type="InterPro" id="IPR019734">
    <property type="entry name" value="TPR_rpt"/>
</dbReference>
<reference evidence="2" key="1">
    <citation type="journal article" date="2014" name="Int. J. Syst. Evol. Microbiol.">
        <title>Complete genome sequence of Corynebacterium casei LMG S-19264T (=DSM 44701T), isolated from a smear-ripened cheese.</title>
        <authorList>
            <consortium name="US DOE Joint Genome Institute (JGI-PGF)"/>
            <person name="Walter F."/>
            <person name="Albersmeier A."/>
            <person name="Kalinowski J."/>
            <person name="Ruckert C."/>
        </authorList>
    </citation>
    <scope>NUCLEOTIDE SEQUENCE</scope>
    <source>
        <strain evidence="2">CGMCC 1.12924</strain>
    </source>
</reference>
<dbReference type="AlphaFoldDB" id="A0A8J2V821"/>
<dbReference type="PANTHER" id="PTHR12558:SF13">
    <property type="entry name" value="CELL DIVISION CYCLE PROTEIN 27 HOMOLOG"/>
    <property type="match status" value="1"/>
</dbReference>
<dbReference type="SUPFAM" id="SSF48452">
    <property type="entry name" value="TPR-like"/>
    <property type="match status" value="6"/>
</dbReference>
<dbReference type="Proteomes" id="UP000652231">
    <property type="component" value="Unassembled WGS sequence"/>
</dbReference>
<organism evidence="2 3">
    <name type="scientific">Planktosalinus lacus</name>
    <dbReference type="NCBI Taxonomy" id="1526573"/>
    <lineage>
        <taxon>Bacteria</taxon>
        <taxon>Pseudomonadati</taxon>
        <taxon>Bacteroidota</taxon>
        <taxon>Flavobacteriia</taxon>
        <taxon>Flavobacteriales</taxon>
        <taxon>Flavobacteriaceae</taxon>
        <taxon>Planktosalinus</taxon>
    </lineage>
</organism>